<gene>
    <name evidence="1" type="ORF">C2G38_2199233</name>
</gene>
<organism evidence="1 2">
    <name type="scientific">Gigaspora rosea</name>
    <dbReference type="NCBI Taxonomy" id="44941"/>
    <lineage>
        <taxon>Eukaryota</taxon>
        <taxon>Fungi</taxon>
        <taxon>Fungi incertae sedis</taxon>
        <taxon>Mucoromycota</taxon>
        <taxon>Glomeromycotina</taxon>
        <taxon>Glomeromycetes</taxon>
        <taxon>Diversisporales</taxon>
        <taxon>Gigasporaceae</taxon>
        <taxon>Gigaspora</taxon>
    </lineage>
</organism>
<reference evidence="1 2" key="1">
    <citation type="submission" date="2018-06" db="EMBL/GenBank/DDBJ databases">
        <title>Comparative genomics reveals the genomic features of Rhizophagus irregularis, R. cerebriforme, R. diaphanum and Gigaspora rosea, and their symbiotic lifestyle signature.</title>
        <authorList>
            <person name="Morin E."/>
            <person name="San Clemente H."/>
            <person name="Chen E.C.H."/>
            <person name="De La Providencia I."/>
            <person name="Hainaut M."/>
            <person name="Kuo A."/>
            <person name="Kohler A."/>
            <person name="Murat C."/>
            <person name="Tang N."/>
            <person name="Roy S."/>
            <person name="Loubradou J."/>
            <person name="Henrissat B."/>
            <person name="Grigoriev I.V."/>
            <person name="Corradi N."/>
            <person name="Roux C."/>
            <person name="Martin F.M."/>
        </authorList>
    </citation>
    <scope>NUCLEOTIDE SEQUENCE [LARGE SCALE GENOMIC DNA]</scope>
    <source>
        <strain evidence="1 2">DAOM 194757</strain>
    </source>
</reference>
<dbReference type="EMBL" id="QKWP01000972">
    <property type="protein sequence ID" value="RIB12971.1"/>
    <property type="molecule type" value="Genomic_DNA"/>
</dbReference>
<name>A0A397UTK2_9GLOM</name>
<dbReference type="AlphaFoldDB" id="A0A397UTK2"/>
<comment type="caution">
    <text evidence="1">The sequence shown here is derived from an EMBL/GenBank/DDBJ whole genome shotgun (WGS) entry which is preliminary data.</text>
</comment>
<protein>
    <submittedName>
        <fullName evidence="1">Uncharacterized protein</fullName>
    </submittedName>
</protein>
<proteinExistence type="predicted"/>
<evidence type="ECO:0000313" key="2">
    <source>
        <dbReference type="Proteomes" id="UP000266673"/>
    </source>
</evidence>
<accession>A0A397UTK2</accession>
<dbReference type="Proteomes" id="UP000266673">
    <property type="component" value="Unassembled WGS sequence"/>
</dbReference>
<evidence type="ECO:0000313" key="1">
    <source>
        <dbReference type="EMBL" id="RIB12971.1"/>
    </source>
</evidence>
<dbReference type="OrthoDB" id="2392675at2759"/>
<sequence>MCSSFYPTISAIYPMNNHLMDHAEKRINNLQISEKINMAAQATWDKLKQYYNKTSDLFHYKLKYFQSWASNKEGEVYFNVAKDLFNSKFEEYRSIYFPTSTVDTNNTLNNNDDDDDEDLLFPVSKQARYSNSYEELNHYLKSSLNLVQLMCWNGGRITKIDILH</sequence>
<keyword evidence="2" id="KW-1185">Reference proteome</keyword>